<dbReference type="VEuPathDB" id="CryptoDB:ChTU502y2012_321g0020"/>
<dbReference type="Proteomes" id="UP000199752">
    <property type="component" value="Chromosome 1"/>
</dbReference>
<dbReference type="Gene3D" id="3.30.50.10">
    <property type="entry name" value="Erythroid Transcription Factor GATA-1, subunit A"/>
    <property type="match status" value="1"/>
</dbReference>
<dbReference type="InterPro" id="IPR000679">
    <property type="entry name" value="Znf_GATA"/>
</dbReference>
<protein>
    <submittedName>
        <fullName evidence="3">GATA zinc finger/AT hook containing protein</fullName>
    </submittedName>
</protein>
<gene>
    <name evidence="2" type="ORF">CHUDEA1_1700</name>
    <name evidence="3" type="ORF">GY17_00001175</name>
</gene>
<evidence type="ECO:0000313" key="3">
    <source>
        <dbReference type="EMBL" id="PPS97211.1"/>
    </source>
</evidence>
<dbReference type="SMART" id="SM00401">
    <property type="entry name" value="ZnF_GATA"/>
    <property type="match status" value="1"/>
</dbReference>
<evidence type="ECO:0000313" key="2">
    <source>
        <dbReference type="EMBL" id="CUV04112.1"/>
    </source>
</evidence>
<proteinExistence type="predicted"/>
<dbReference type="GO" id="GO:0008270">
    <property type="term" value="F:zinc ion binding"/>
    <property type="evidence" value="ECO:0007669"/>
    <property type="project" value="InterPro"/>
</dbReference>
<reference evidence="2" key="2">
    <citation type="submission" date="2015-08" db="EMBL/GenBank/DDBJ databases">
        <authorList>
            <person name="Babu N.S."/>
            <person name="Beckwith C.J."/>
            <person name="Beseler K.G."/>
            <person name="Brison A."/>
            <person name="Carone J.V."/>
            <person name="Caskin T.P."/>
            <person name="Diamond M."/>
            <person name="Durham M.E."/>
            <person name="Foxe J.M."/>
            <person name="Go M."/>
            <person name="Henderson B.A."/>
            <person name="Jones I.B."/>
            <person name="McGettigan J.A."/>
            <person name="Micheletti S.J."/>
            <person name="Nasrallah M.E."/>
            <person name="Ortiz D."/>
            <person name="Piller C.R."/>
            <person name="Privatt S.R."/>
            <person name="Schneider S.L."/>
            <person name="Sharp S."/>
            <person name="Smith T.C."/>
            <person name="Stanton J.D."/>
            <person name="Ullery H.E."/>
            <person name="Wilson R.J."/>
            <person name="Serrano M.G."/>
            <person name="Buck G."/>
            <person name="Lee V."/>
            <person name="Wang Y."/>
            <person name="Carvalho R."/>
            <person name="Voegtly L."/>
            <person name="Shi R."/>
            <person name="Duckworth R."/>
            <person name="Johnson A."/>
            <person name="Loviza R."/>
            <person name="Walstead R."/>
            <person name="Shah Z."/>
            <person name="Kiflezghi M."/>
            <person name="Wade K."/>
            <person name="Ball S.L."/>
            <person name="Bradley K.W."/>
            <person name="Asai D.J."/>
            <person name="Bowman C.A."/>
            <person name="Russell D.A."/>
            <person name="Pope W.H."/>
            <person name="Jacobs-Sera D."/>
            <person name="Hendrix R.W."/>
            <person name="Hatfull G.F."/>
        </authorList>
    </citation>
    <scope>NUCLEOTIDE SEQUENCE [LARGE SCALE GENOMIC DNA]</scope>
</reference>
<dbReference type="OrthoDB" id="338008at2759"/>
<dbReference type="VEuPathDB" id="CryptoDB:GY17_00001175"/>
<reference evidence="3 4" key="1">
    <citation type="submission" date="2014-11" db="EMBL/GenBank/DDBJ databases">
        <title>Comparative genomic analysis of Cryptosporidium hominis reveals occurrence of genetic recombination in virulent subtypes.</title>
        <authorList>
            <person name="Guo Y."/>
            <person name="Tang K."/>
            <person name="Frace M."/>
            <person name="Li N."/>
            <person name="Roellig D.M."/>
            <person name="Sammons S."/>
            <person name="Knipe K."/>
            <person name="Rowe L."/>
            <person name="Feng Y."/>
            <person name="Xiao L."/>
        </authorList>
    </citation>
    <scope>NUCLEOTIDE SEQUENCE [LARGE SCALE GENOMIC DNA]</scope>
    <source>
        <strain evidence="3">30976</strain>
    </source>
</reference>
<evidence type="ECO:0000313" key="4">
    <source>
        <dbReference type="Proteomes" id="UP001429100"/>
    </source>
</evidence>
<name>A0A0S4TAA8_CRYHO</name>
<dbReference type="GO" id="GO:0006355">
    <property type="term" value="P:regulation of DNA-templated transcription"/>
    <property type="evidence" value="ECO:0007669"/>
    <property type="project" value="InterPro"/>
</dbReference>
<organism evidence="2">
    <name type="scientific">Cryptosporidium hominis</name>
    <dbReference type="NCBI Taxonomy" id="237895"/>
    <lineage>
        <taxon>Eukaryota</taxon>
        <taxon>Sar</taxon>
        <taxon>Alveolata</taxon>
        <taxon>Apicomplexa</taxon>
        <taxon>Conoidasida</taxon>
        <taxon>Coccidia</taxon>
        <taxon>Eucoccidiorida</taxon>
        <taxon>Eimeriorina</taxon>
        <taxon>Cryptosporidiidae</taxon>
        <taxon>Cryptosporidium</taxon>
    </lineage>
</organism>
<keyword evidence="4" id="KW-1185">Reference proteome</keyword>
<dbReference type="VEuPathDB" id="CryptoDB:Chro.10195"/>
<reference evidence="3 4" key="3">
    <citation type="submission" date="2017-10" db="EMBL/GenBank/DDBJ databases">
        <title>Consistent, comparative and evidence-based genome annotation and re-annotation for the closely-related species, Cryptosporidium parvum, C. hominis and C. tyzzeri.</title>
        <authorList>
            <person name="Baptista R.P."/>
            <person name="Li Y."/>
            <person name="Sateriale A."/>
            <person name="Striepen B."/>
            <person name="Kissinger J.C."/>
        </authorList>
    </citation>
    <scope>NUCLEOTIDE SEQUENCE [LARGE SCALE GENOMIC DNA]</scope>
    <source>
        <strain evidence="3">30976</strain>
    </source>
</reference>
<dbReference type="Proteomes" id="UP001429100">
    <property type="component" value="Unassembled WGS sequence"/>
</dbReference>
<sequence length="776" mass="85444">MKSQIETNRNMNGGSIAIPLIENIIQSKDEKLVKRSNILTNLTSCDILSDDQSLIGTRTLSGDSQCLENYPFLNMLGQQPLNNVISGDRILIDSVRNVSGDGNSEGDMIFGYKNTKYFDTEIQSMKNMDSKLKQTNERRAGRPPLDRSDYFCQICSATKTPQWRYISVCSVESKLRVCNACWMKQRKKRDGKCLPLQIGMNNNLNCSNIGLLKTQKIGMNKENYDSQRQSYSRGMGGVGYKISGIVSKNLVANGRNVSIMNNGVNKDRKAISHDLTENLNAYLPNDNLKNDPASCNLNAAINNVQCIKPISFRSSPYSASSNLACSNSTFDCQTCGNNQRCYCSSIIGFQGISLTNTITNDIPEGSGKLVSGSSEVGLHCGYSNISIDKPSVDVCSQANTTGMNYKNSSSKSSLLEINNHCAQNIFIDGNKLTETHVDERHSFAENFSISEQLSFDVNCGLNTGENNIMVGIEESYGGNCLKLNVVSNAEESPINSIQQSPTQSSSIDSYPSRIGGKLSNSVLSRKCSDSRNSMVSGNKFSVSTPVHHQASTTVSPNTNYCNISSYTSSPCQSFSTYDGPFLEDPNKTMYISSGTYFYSNAETSRWSEETTVQSSVGLSSCVGNSNSRENEEKAETLSSFPLDQDTHNTLSQNNEQIEHDQVNYTIFNKHLVATESWNCDYLNIDMFCIPTTDKNPISSEASTSAPHYSVGSKFFNSSVSCTLPAVYSAEVQQEDESSSQNDCNSWDFDSSSISCIDTWQNPLWYDSYSNGFCKLS</sequence>
<feature type="domain" description="GATA-type" evidence="1">
    <location>
        <begin position="146"/>
        <end position="201"/>
    </location>
</feature>
<dbReference type="GO" id="GO:0043565">
    <property type="term" value="F:sequence-specific DNA binding"/>
    <property type="evidence" value="ECO:0007669"/>
    <property type="project" value="InterPro"/>
</dbReference>
<dbReference type="AlphaFoldDB" id="A0A0S4TAA8"/>
<accession>A0A0S4TAA8</accession>
<evidence type="ECO:0000259" key="1">
    <source>
        <dbReference type="SMART" id="SM00401"/>
    </source>
</evidence>
<dbReference type="EMBL" id="LN877947">
    <property type="protein sequence ID" value="CUV04112.1"/>
    <property type="molecule type" value="Genomic_DNA"/>
</dbReference>
<dbReference type="EMBL" id="JTAI01000044">
    <property type="protein sequence ID" value="PPS97211.1"/>
    <property type="molecule type" value="Genomic_DNA"/>
</dbReference>
<dbReference type="InterPro" id="IPR013088">
    <property type="entry name" value="Znf_NHR/GATA"/>
</dbReference>
<dbReference type="VEuPathDB" id="CryptoDB:CHUDEA1_1700"/>